<keyword evidence="9" id="KW-1185">Reference proteome</keyword>
<feature type="domain" description="Rhodopsin" evidence="7">
    <location>
        <begin position="42"/>
        <end position="273"/>
    </location>
</feature>
<keyword evidence="3 6" id="KW-1133">Transmembrane helix</keyword>
<feature type="transmembrane region" description="Helical" evidence="6">
    <location>
        <begin position="50"/>
        <end position="69"/>
    </location>
</feature>
<accession>A0AAJ0H9Z7</accession>
<dbReference type="InterPro" id="IPR052337">
    <property type="entry name" value="SAT4-like"/>
</dbReference>
<sequence length="400" mass="43733">MLSGNDPRGVAICSWTLWAFAVVSTICRFASRRLLTGPSFFKDLQIDDYLMLLALASLTGVVVSTSEVLRSGSNFVPEGETENWTAEQISEAVWGSKMLVALEEFMLFTLWLVKGCLLILYARMTTGLREGLAVKITAGYCVLGFIVTQVLYLAVWCRPITDYWAVPLPPDNEQCMTYHNHLVTVTVFHVSSDLMMLCIPVPMIARTRLPLKRKLVLCGVFSLGVLVVVLAILNRYYNFTMPLDLVFLAWYNGEGSTAVIIANVPFCWALMRRLFALGSWKGTEAVSGGGSKRNRGMVPLNAHGIPPTIGGTVAGATGGRLGKFGSGKRGLHYDSAAMSMHSESESMERITGKVSTSDSHDMNHDIELAERKGGILVVKGFTVSDSVNDGYGTEHGKREA</sequence>
<reference evidence="8" key="2">
    <citation type="submission" date="2023-06" db="EMBL/GenBank/DDBJ databases">
        <authorList>
            <consortium name="Lawrence Berkeley National Laboratory"/>
            <person name="Haridas S."/>
            <person name="Hensen N."/>
            <person name="Bonometti L."/>
            <person name="Westerberg I."/>
            <person name="Brannstrom I.O."/>
            <person name="Guillou S."/>
            <person name="Cros-Aarteil S."/>
            <person name="Calhoun S."/>
            <person name="Kuo A."/>
            <person name="Mondo S."/>
            <person name="Pangilinan J."/>
            <person name="Riley R."/>
            <person name="Labutti K."/>
            <person name="Andreopoulos B."/>
            <person name="Lipzen A."/>
            <person name="Chen C."/>
            <person name="Yanf M."/>
            <person name="Daum C."/>
            <person name="Ng V."/>
            <person name="Clum A."/>
            <person name="Steindorff A."/>
            <person name="Ohm R."/>
            <person name="Martin F."/>
            <person name="Silar P."/>
            <person name="Natvig D."/>
            <person name="Lalanne C."/>
            <person name="Gautier V."/>
            <person name="Ament-Velasquez S.L."/>
            <person name="Kruys A."/>
            <person name="Hutchinson M.I."/>
            <person name="Powell A.J."/>
            <person name="Barry K."/>
            <person name="Miller A.N."/>
            <person name="Grigoriev I.V."/>
            <person name="Debuchy R."/>
            <person name="Gladieux P."/>
            <person name="Thoren M.H."/>
            <person name="Johannesson H."/>
        </authorList>
    </citation>
    <scope>NUCLEOTIDE SEQUENCE</scope>
    <source>
        <strain evidence="8">CBS 955.72</strain>
    </source>
</reference>
<feature type="transmembrane region" description="Helical" evidence="6">
    <location>
        <begin position="105"/>
        <end position="124"/>
    </location>
</feature>
<comment type="similarity">
    <text evidence="5">Belongs to the SAT4 family.</text>
</comment>
<proteinExistence type="inferred from homology"/>
<comment type="subcellular location">
    <subcellularLocation>
        <location evidence="1">Membrane</location>
        <topology evidence="1">Multi-pass membrane protein</topology>
    </subcellularLocation>
</comment>
<evidence type="ECO:0000256" key="1">
    <source>
        <dbReference type="ARBA" id="ARBA00004141"/>
    </source>
</evidence>
<feature type="transmembrane region" description="Helical" evidence="6">
    <location>
        <begin position="249"/>
        <end position="271"/>
    </location>
</feature>
<feature type="transmembrane region" description="Helical" evidence="6">
    <location>
        <begin position="136"/>
        <end position="161"/>
    </location>
</feature>
<evidence type="ECO:0000256" key="6">
    <source>
        <dbReference type="SAM" id="Phobius"/>
    </source>
</evidence>
<evidence type="ECO:0000256" key="5">
    <source>
        <dbReference type="ARBA" id="ARBA00038359"/>
    </source>
</evidence>
<evidence type="ECO:0000313" key="9">
    <source>
        <dbReference type="Proteomes" id="UP001275084"/>
    </source>
</evidence>
<gene>
    <name evidence="8" type="ORF">B0T25DRAFT_321772</name>
</gene>
<evidence type="ECO:0000256" key="3">
    <source>
        <dbReference type="ARBA" id="ARBA00022989"/>
    </source>
</evidence>
<feature type="transmembrane region" description="Helical" evidence="6">
    <location>
        <begin position="12"/>
        <end position="30"/>
    </location>
</feature>
<organism evidence="8 9">
    <name type="scientific">Lasiosphaeria hispida</name>
    <dbReference type="NCBI Taxonomy" id="260671"/>
    <lineage>
        <taxon>Eukaryota</taxon>
        <taxon>Fungi</taxon>
        <taxon>Dikarya</taxon>
        <taxon>Ascomycota</taxon>
        <taxon>Pezizomycotina</taxon>
        <taxon>Sordariomycetes</taxon>
        <taxon>Sordariomycetidae</taxon>
        <taxon>Sordariales</taxon>
        <taxon>Lasiosphaeriaceae</taxon>
        <taxon>Lasiosphaeria</taxon>
    </lineage>
</organism>
<keyword evidence="2 6" id="KW-0812">Transmembrane</keyword>
<dbReference type="InterPro" id="IPR049326">
    <property type="entry name" value="Rhodopsin_dom_fungi"/>
</dbReference>
<dbReference type="Proteomes" id="UP001275084">
    <property type="component" value="Unassembled WGS sequence"/>
</dbReference>
<evidence type="ECO:0000313" key="8">
    <source>
        <dbReference type="EMBL" id="KAK3344243.1"/>
    </source>
</evidence>
<evidence type="ECO:0000256" key="2">
    <source>
        <dbReference type="ARBA" id="ARBA00022692"/>
    </source>
</evidence>
<dbReference type="PANTHER" id="PTHR33048">
    <property type="entry name" value="PTH11-LIKE INTEGRAL MEMBRANE PROTEIN (AFU_ORTHOLOGUE AFUA_5G11245)"/>
    <property type="match status" value="1"/>
</dbReference>
<keyword evidence="4 6" id="KW-0472">Membrane</keyword>
<feature type="transmembrane region" description="Helical" evidence="6">
    <location>
        <begin position="181"/>
        <end position="203"/>
    </location>
</feature>
<evidence type="ECO:0000256" key="4">
    <source>
        <dbReference type="ARBA" id="ARBA00023136"/>
    </source>
</evidence>
<reference evidence="8" key="1">
    <citation type="journal article" date="2023" name="Mol. Phylogenet. Evol.">
        <title>Genome-scale phylogeny and comparative genomics of the fungal order Sordariales.</title>
        <authorList>
            <person name="Hensen N."/>
            <person name="Bonometti L."/>
            <person name="Westerberg I."/>
            <person name="Brannstrom I.O."/>
            <person name="Guillou S."/>
            <person name="Cros-Aarteil S."/>
            <person name="Calhoun S."/>
            <person name="Haridas S."/>
            <person name="Kuo A."/>
            <person name="Mondo S."/>
            <person name="Pangilinan J."/>
            <person name="Riley R."/>
            <person name="LaButti K."/>
            <person name="Andreopoulos B."/>
            <person name="Lipzen A."/>
            <person name="Chen C."/>
            <person name="Yan M."/>
            <person name="Daum C."/>
            <person name="Ng V."/>
            <person name="Clum A."/>
            <person name="Steindorff A."/>
            <person name="Ohm R.A."/>
            <person name="Martin F."/>
            <person name="Silar P."/>
            <person name="Natvig D.O."/>
            <person name="Lalanne C."/>
            <person name="Gautier V."/>
            <person name="Ament-Velasquez S.L."/>
            <person name="Kruys A."/>
            <person name="Hutchinson M.I."/>
            <person name="Powell A.J."/>
            <person name="Barry K."/>
            <person name="Miller A.N."/>
            <person name="Grigoriev I.V."/>
            <person name="Debuchy R."/>
            <person name="Gladieux P."/>
            <person name="Hiltunen Thoren M."/>
            <person name="Johannesson H."/>
        </authorList>
    </citation>
    <scope>NUCLEOTIDE SEQUENCE</scope>
    <source>
        <strain evidence="8">CBS 955.72</strain>
    </source>
</reference>
<name>A0AAJ0H9Z7_9PEZI</name>
<protein>
    <recommendedName>
        <fullName evidence="7">Rhodopsin domain-containing protein</fullName>
    </recommendedName>
</protein>
<dbReference type="AlphaFoldDB" id="A0AAJ0H9Z7"/>
<dbReference type="PANTHER" id="PTHR33048:SF110">
    <property type="entry name" value="UBID FAMILY DECARBOXYLASE"/>
    <property type="match status" value="1"/>
</dbReference>
<evidence type="ECO:0000259" key="7">
    <source>
        <dbReference type="Pfam" id="PF20684"/>
    </source>
</evidence>
<comment type="caution">
    <text evidence="8">The sequence shown here is derived from an EMBL/GenBank/DDBJ whole genome shotgun (WGS) entry which is preliminary data.</text>
</comment>
<feature type="transmembrane region" description="Helical" evidence="6">
    <location>
        <begin position="215"/>
        <end position="237"/>
    </location>
</feature>
<dbReference type="EMBL" id="JAUIQD010000007">
    <property type="protein sequence ID" value="KAK3344243.1"/>
    <property type="molecule type" value="Genomic_DNA"/>
</dbReference>
<dbReference type="Pfam" id="PF20684">
    <property type="entry name" value="Fung_rhodopsin"/>
    <property type="match status" value="1"/>
</dbReference>
<dbReference type="GO" id="GO:0016020">
    <property type="term" value="C:membrane"/>
    <property type="evidence" value="ECO:0007669"/>
    <property type="project" value="UniProtKB-SubCell"/>
</dbReference>